<organism evidence="2 3">
    <name type="scientific">Asparagus officinalis</name>
    <name type="common">Garden asparagus</name>
    <dbReference type="NCBI Taxonomy" id="4686"/>
    <lineage>
        <taxon>Eukaryota</taxon>
        <taxon>Viridiplantae</taxon>
        <taxon>Streptophyta</taxon>
        <taxon>Embryophyta</taxon>
        <taxon>Tracheophyta</taxon>
        <taxon>Spermatophyta</taxon>
        <taxon>Magnoliopsida</taxon>
        <taxon>Liliopsida</taxon>
        <taxon>Asparagales</taxon>
        <taxon>Asparagaceae</taxon>
        <taxon>Asparagoideae</taxon>
        <taxon>Asparagus</taxon>
    </lineage>
</organism>
<feature type="region of interest" description="Disordered" evidence="1">
    <location>
        <begin position="67"/>
        <end position="88"/>
    </location>
</feature>
<accession>A0A5P1ENZ4</accession>
<dbReference type="Proteomes" id="UP000243459">
    <property type="component" value="Chromosome 5"/>
</dbReference>
<evidence type="ECO:0000313" key="3">
    <source>
        <dbReference type="Proteomes" id="UP000243459"/>
    </source>
</evidence>
<dbReference type="EMBL" id="CM007385">
    <property type="protein sequence ID" value="ONK67504.1"/>
    <property type="molecule type" value="Genomic_DNA"/>
</dbReference>
<dbReference type="Gramene" id="ONK67504">
    <property type="protein sequence ID" value="ONK67504"/>
    <property type="gene ID" value="A4U43_C05F730"/>
</dbReference>
<protein>
    <submittedName>
        <fullName evidence="2">Uncharacterized protein</fullName>
    </submittedName>
</protein>
<evidence type="ECO:0000313" key="2">
    <source>
        <dbReference type="EMBL" id="ONK67504.1"/>
    </source>
</evidence>
<sequence length="126" mass="13883">MKTVDCAFTAGDYRADKKDEGATIDVRATGQTSQSENGHLHRKLENSSSIHTNEELASSRIEMDQLSGFSNLSMEPRDEFTDGNNHSSVTELMNDLTDATNLNLMTGSIISFGDFNCTLHKTVHNL</sequence>
<dbReference type="AlphaFoldDB" id="A0A5P1ENZ4"/>
<reference evidence="3" key="1">
    <citation type="journal article" date="2017" name="Nat. Commun.">
        <title>The asparagus genome sheds light on the origin and evolution of a young Y chromosome.</title>
        <authorList>
            <person name="Harkess A."/>
            <person name="Zhou J."/>
            <person name="Xu C."/>
            <person name="Bowers J.E."/>
            <person name="Van der Hulst R."/>
            <person name="Ayyampalayam S."/>
            <person name="Mercati F."/>
            <person name="Riccardi P."/>
            <person name="McKain M.R."/>
            <person name="Kakrana A."/>
            <person name="Tang H."/>
            <person name="Ray J."/>
            <person name="Groenendijk J."/>
            <person name="Arikit S."/>
            <person name="Mathioni S.M."/>
            <person name="Nakano M."/>
            <person name="Shan H."/>
            <person name="Telgmann-Rauber A."/>
            <person name="Kanno A."/>
            <person name="Yue Z."/>
            <person name="Chen H."/>
            <person name="Li W."/>
            <person name="Chen Y."/>
            <person name="Xu X."/>
            <person name="Zhang Y."/>
            <person name="Luo S."/>
            <person name="Chen H."/>
            <person name="Gao J."/>
            <person name="Mao Z."/>
            <person name="Pires J.C."/>
            <person name="Luo M."/>
            <person name="Kudrna D."/>
            <person name="Wing R.A."/>
            <person name="Meyers B.C."/>
            <person name="Yi K."/>
            <person name="Kong H."/>
            <person name="Lavrijsen P."/>
            <person name="Sunseri F."/>
            <person name="Falavigna A."/>
            <person name="Ye Y."/>
            <person name="Leebens-Mack J.H."/>
            <person name="Chen G."/>
        </authorList>
    </citation>
    <scope>NUCLEOTIDE SEQUENCE [LARGE SCALE GENOMIC DNA]</scope>
    <source>
        <strain evidence="3">cv. DH0086</strain>
    </source>
</reference>
<keyword evidence="3" id="KW-1185">Reference proteome</keyword>
<feature type="region of interest" description="Disordered" evidence="1">
    <location>
        <begin position="28"/>
        <end position="53"/>
    </location>
</feature>
<proteinExistence type="predicted"/>
<evidence type="ECO:0000256" key="1">
    <source>
        <dbReference type="SAM" id="MobiDB-lite"/>
    </source>
</evidence>
<name>A0A5P1ENZ4_ASPOF</name>
<gene>
    <name evidence="2" type="ORF">A4U43_C05F730</name>
</gene>